<gene>
    <name evidence="1" type="ORF">VOLCADRAFT_96950</name>
</gene>
<dbReference type="RefSeq" id="XP_002956028.1">
    <property type="nucleotide sequence ID" value="XM_002955982.1"/>
</dbReference>
<evidence type="ECO:0000313" key="1">
    <source>
        <dbReference type="EMBL" id="EFJ42988.1"/>
    </source>
</evidence>
<reference evidence="1 2" key="1">
    <citation type="journal article" date="2010" name="Science">
        <title>Genomic analysis of organismal complexity in the multicellular green alga Volvox carteri.</title>
        <authorList>
            <person name="Prochnik S.E."/>
            <person name="Umen J."/>
            <person name="Nedelcu A.M."/>
            <person name="Hallmann A."/>
            <person name="Miller S.M."/>
            <person name="Nishii I."/>
            <person name="Ferris P."/>
            <person name="Kuo A."/>
            <person name="Mitros T."/>
            <person name="Fritz-Laylin L.K."/>
            <person name="Hellsten U."/>
            <person name="Chapman J."/>
            <person name="Simakov O."/>
            <person name="Rensing S.A."/>
            <person name="Terry A."/>
            <person name="Pangilinan J."/>
            <person name="Kapitonov V."/>
            <person name="Jurka J."/>
            <person name="Salamov A."/>
            <person name="Shapiro H."/>
            <person name="Schmutz J."/>
            <person name="Grimwood J."/>
            <person name="Lindquist E."/>
            <person name="Lucas S."/>
            <person name="Grigoriev I.V."/>
            <person name="Schmitt R."/>
            <person name="Kirk D."/>
            <person name="Rokhsar D.S."/>
        </authorList>
    </citation>
    <scope>NUCLEOTIDE SEQUENCE [LARGE SCALE GENOMIC DNA]</scope>
    <source>
        <strain evidence="2">f. Nagariensis / Eve</strain>
    </source>
</reference>
<dbReference type="EMBL" id="GL378377">
    <property type="protein sequence ID" value="EFJ42988.1"/>
    <property type="molecule type" value="Genomic_DNA"/>
</dbReference>
<dbReference type="Proteomes" id="UP000001058">
    <property type="component" value="Unassembled WGS sequence"/>
</dbReference>
<dbReference type="AlphaFoldDB" id="D8UBE4"/>
<dbReference type="KEGG" id="vcn:VOLCADRAFT_96950"/>
<protein>
    <submittedName>
        <fullName evidence="1">Uncharacterized protein</fullName>
    </submittedName>
</protein>
<evidence type="ECO:0000313" key="2">
    <source>
        <dbReference type="Proteomes" id="UP000001058"/>
    </source>
</evidence>
<dbReference type="GeneID" id="9615056"/>
<sequence>MRVQVKRACPVSRGRLVGQCASVGEAMVLQLTRDLSNVGISVHKDETFRKCLTHDVLGAARKYLLDHGLGVGEVHEVSIDTYSPPAAMGEVYMAVRAAVSCFLSELDTPKEYYSPSIVGRDPSARGSGGQAEWLCELPLGSSDFIAVVPLMDMSFIVAPCSVAVVGSWLEYRSRGMPELDISSMLYPGLMAKNAVRLVAGNILFLAGNTFHKGALPHDSGTQVYLKFYIGTPQRLKNCPKPRDLSESFQLKFYD</sequence>
<dbReference type="InParanoid" id="D8UBE4"/>
<organism evidence="2">
    <name type="scientific">Volvox carteri f. nagariensis</name>
    <dbReference type="NCBI Taxonomy" id="3068"/>
    <lineage>
        <taxon>Eukaryota</taxon>
        <taxon>Viridiplantae</taxon>
        <taxon>Chlorophyta</taxon>
        <taxon>core chlorophytes</taxon>
        <taxon>Chlorophyceae</taxon>
        <taxon>CS clade</taxon>
        <taxon>Chlamydomonadales</taxon>
        <taxon>Volvocaceae</taxon>
        <taxon>Volvox</taxon>
    </lineage>
</organism>
<proteinExistence type="predicted"/>
<accession>D8UBE4</accession>
<keyword evidence="2" id="KW-1185">Reference proteome</keyword>
<name>D8UBE4_VOLCA</name>